<evidence type="ECO:0000256" key="5">
    <source>
        <dbReference type="ARBA" id="ARBA00022989"/>
    </source>
</evidence>
<keyword evidence="3" id="KW-1003">Cell membrane</keyword>
<protein>
    <recommendedName>
        <fullName evidence="12">Type 4 prepilin-like protein leader peptide-processing enzyme</fullName>
    </recommendedName>
</protein>
<keyword evidence="6 7" id="KW-0472">Membrane</keyword>
<feature type="transmembrane region" description="Helical" evidence="7">
    <location>
        <begin position="81"/>
        <end position="99"/>
    </location>
</feature>
<comment type="caution">
    <text evidence="10">The sequence shown here is derived from an EMBL/GenBank/DDBJ whole genome shotgun (WGS) entry which is preliminary data.</text>
</comment>
<feature type="domain" description="Prepilin type IV endopeptidase peptidase" evidence="8">
    <location>
        <begin position="127"/>
        <end position="255"/>
    </location>
</feature>
<feature type="transmembrane region" description="Helical" evidence="7">
    <location>
        <begin position="151"/>
        <end position="172"/>
    </location>
</feature>
<dbReference type="Pfam" id="PF06750">
    <property type="entry name" value="A24_N_bact"/>
    <property type="match status" value="1"/>
</dbReference>
<dbReference type="GO" id="GO:0006465">
    <property type="term" value="P:signal peptide processing"/>
    <property type="evidence" value="ECO:0007669"/>
    <property type="project" value="TreeGrafter"/>
</dbReference>
<proteinExistence type="inferred from homology"/>
<dbReference type="InterPro" id="IPR000045">
    <property type="entry name" value="Prepilin_IV_endopep_pep"/>
</dbReference>
<dbReference type="Proteomes" id="UP000034956">
    <property type="component" value="Unassembled WGS sequence"/>
</dbReference>
<reference evidence="10 11" key="1">
    <citation type="journal article" date="2015" name="Nature">
        <title>rRNA introns, odd ribosomes, and small enigmatic genomes across a large radiation of phyla.</title>
        <authorList>
            <person name="Brown C.T."/>
            <person name="Hug L.A."/>
            <person name="Thomas B.C."/>
            <person name="Sharon I."/>
            <person name="Castelle C.J."/>
            <person name="Singh A."/>
            <person name="Wilkins M.J."/>
            <person name="Williams K.H."/>
            <person name="Banfield J.F."/>
        </authorList>
    </citation>
    <scope>NUCLEOTIDE SEQUENCE [LARGE SCALE GENOMIC DNA]</scope>
</reference>
<feature type="domain" description="Prepilin peptidase A24 N-terminal" evidence="9">
    <location>
        <begin position="11"/>
        <end position="95"/>
    </location>
</feature>
<dbReference type="GO" id="GO:0005886">
    <property type="term" value="C:plasma membrane"/>
    <property type="evidence" value="ECO:0007669"/>
    <property type="project" value="UniProtKB-SubCell"/>
</dbReference>
<feature type="transmembrane region" description="Helical" evidence="7">
    <location>
        <begin position="272"/>
        <end position="297"/>
    </location>
</feature>
<accession>A0A0G1WMX0</accession>
<evidence type="ECO:0000256" key="6">
    <source>
        <dbReference type="ARBA" id="ARBA00023136"/>
    </source>
</evidence>
<comment type="similarity">
    <text evidence="2">Belongs to the peptidase A24 family.</text>
</comment>
<dbReference type="Gene3D" id="1.20.120.1220">
    <property type="match status" value="1"/>
</dbReference>
<feature type="transmembrane region" description="Helical" evidence="7">
    <location>
        <begin position="192"/>
        <end position="214"/>
    </location>
</feature>
<evidence type="ECO:0000256" key="7">
    <source>
        <dbReference type="SAM" id="Phobius"/>
    </source>
</evidence>
<evidence type="ECO:0000259" key="9">
    <source>
        <dbReference type="Pfam" id="PF06750"/>
    </source>
</evidence>
<feature type="transmembrane region" description="Helical" evidence="7">
    <location>
        <begin position="119"/>
        <end position="139"/>
    </location>
</feature>
<keyword evidence="5 7" id="KW-1133">Transmembrane helix</keyword>
<dbReference type="PANTHER" id="PTHR30487:SF0">
    <property type="entry name" value="PREPILIN LEADER PEPTIDASE_N-METHYLTRANSFERASE-RELATED"/>
    <property type="match status" value="1"/>
</dbReference>
<dbReference type="Pfam" id="PF01478">
    <property type="entry name" value="Peptidase_A24"/>
    <property type="match status" value="1"/>
</dbReference>
<dbReference type="EMBL" id="LCPF01000001">
    <property type="protein sequence ID" value="KKU91683.1"/>
    <property type="molecule type" value="Genomic_DNA"/>
</dbReference>
<evidence type="ECO:0000256" key="3">
    <source>
        <dbReference type="ARBA" id="ARBA00022475"/>
    </source>
</evidence>
<dbReference type="PANTHER" id="PTHR30487">
    <property type="entry name" value="TYPE 4 PREPILIN-LIKE PROTEINS LEADER PEPTIDE-PROCESSING ENZYME"/>
    <property type="match status" value="1"/>
</dbReference>
<keyword evidence="4 7" id="KW-0812">Transmembrane</keyword>
<comment type="subcellular location">
    <subcellularLocation>
        <location evidence="1">Cell membrane</location>
        <topology evidence="1">Multi-pass membrane protein</topology>
    </subcellularLocation>
</comment>
<feature type="transmembrane region" description="Helical" evidence="7">
    <location>
        <begin position="235"/>
        <end position="260"/>
    </location>
</feature>
<feature type="transmembrane region" description="Helical" evidence="7">
    <location>
        <begin position="6"/>
        <end position="24"/>
    </location>
</feature>
<evidence type="ECO:0008006" key="12">
    <source>
        <dbReference type="Google" id="ProtNLM"/>
    </source>
</evidence>
<evidence type="ECO:0000256" key="4">
    <source>
        <dbReference type="ARBA" id="ARBA00022692"/>
    </source>
</evidence>
<dbReference type="AlphaFoldDB" id="A0A0G1WMX0"/>
<dbReference type="GO" id="GO:0004190">
    <property type="term" value="F:aspartic-type endopeptidase activity"/>
    <property type="evidence" value="ECO:0007669"/>
    <property type="project" value="InterPro"/>
</dbReference>
<dbReference type="InterPro" id="IPR050882">
    <property type="entry name" value="Prepilin_peptidase/N-MTase"/>
</dbReference>
<sequence length="300" mass="33695">MAYVFYLILFVLGLGFGSFLNVLAMRYDPNRSVFAPESLGGRSYCPHCHKILREFELIPILSFLFQRGRCRSCRHKLSPQYPIVEILSGLIFVSIPLFLNSFYQISNSAFINFSAPRAHYSIIFIWLVAFWVWLLIAAIDLKHYLIPNELSLVFIILAAILVMVLIFGRSWLPPFHDSFLRHYSLVFSPTQNVILNHLLGGIFGALFFYFLYFLSRGKAVGLGDAKLAGASGLLMGWPDIVLATALAFVLGGIFGAVLLIEKKKTLSSRLPFAPFLVAGFALVFFFGYSIVGGYFGLFNL</sequence>
<evidence type="ECO:0000313" key="10">
    <source>
        <dbReference type="EMBL" id="KKU91683.1"/>
    </source>
</evidence>
<name>A0A0G1WMX0_9BACT</name>
<evidence type="ECO:0000256" key="2">
    <source>
        <dbReference type="ARBA" id="ARBA00005801"/>
    </source>
</evidence>
<evidence type="ECO:0000313" key="11">
    <source>
        <dbReference type="Proteomes" id="UP000034956"/>
    </source>
</evidence>
<gene>
    <name evidence="10" type="ORF">UY23_C0001G0289</name>
</gene>
<organism evidence="10 11">
    <name type="scientific">Candidatus Jorgensenbacteria bacterium GW2011_GWA1_48_11</name>
    <dbReference type="NCBI Taxonomy" id="1618660"/>
    <lineage>
        <taxon>Bacteria</taxon>
        <taxon>Candidatus Joergenseniibacteriota</taxon>
    </lineage>
</organism>
<dbReference type="InterPro" id="IPR010627">
    <property type="entry name" value="Prepilin_pept_A24_N"/>
</dbReference>
<evidence type="ECO:0000256" key="1">
    <source>
        <dbReference type="ARBA" id="ARBA00004651"/>
    </source>
</evidence>
<evidence type="ECO:0000259" key="8">
    <source>
        <dbReference type="Pfam" id="PF01478"/>
    </source>
</evidence>